<protein>
    <submittedName>
        <fullName evidence="1">Uncharacterized protein</fullName>
    </submittedName>
</protein>
<evidence type="ECO:0000313" key="1">
    <source>
        <dbReference type="EMBL" id="GIY93911.1"/>
    </source>
</evidence>
<name>A0AAV4XG25_CAEEX</name>
<comment type="caution">
    <text evidence="1">The sequence shown here is derived from an EMBL/GenBank/DDBJ whole genome shotgun (WGS) entry which is preliminary data.</text>
</comment>
<evidence type="ECO:0000313" key="2">
    <source>
        <dbReference type="Proteomes" id="UP001054945"/>
    </source>
</evidence>
<proteinExistence type="predicted"/>
<dbReference type="EMBL" id="BPLR01000324">
    <property type="protein sequence ID" value="GIY93911.1"/>
    <property type="molecule type" value="Genomic_DNA"/>
</dbReference>
<organism evidence="1 2">
    <name type="scientific">Caerostris extrusa</name>
    <name type="common">Bark spider</name>
    <name type="synonym">Caerostris bankana</name>
    <dbReference type="NCBI Taxonomy" id="172846"/>
    <lineage>
        <taxon>Eukaryota</taxon>
        <taxon>Metazoa</taxon>
        <taxon>Ecdysozoa</taxon>
        <taxon>Arthropoda</taxon>
        <taxon>Chelicerata</taxon>
        <taxon>Arachnida</taxon>
        <taxon>Araneae</taxon>
        <taxon>Araneomorphae</taxon>
        <taxon>Entelegynae</taxon>
        <taxon>Araneoidea</taxon>
        <taxon>Araneidae</taxon>
        <taxon>Caerostris</taxon>
    </lineage>
</organism>
<gene>
    <name evidence="1" type="ORF">CEXT_608981</name>
</gene>
<dbReference type="AlphaFoldDB" id="A0AAV4XG25"/>
<dbReference type="Proteomes" id="UP001054945">
    <property type="component" value="Unassembled WGS sequence"/>
</dbReference>
<reference evidence="1 2" key="1">
    <citation type="submission" date="2021-06" db="EMBL/GenBank/DDBJ databases">
        <title>Caerostris extrusa draft genome.</title>
        <authorList>
            <person name="Kono N."/>
            <person name="Arakawa K."/>
        </authorList>
    </citation>
    <scope>NUCLEOTIDE SEQUENCE [LARGE SCALE GENOMIC DNA]</scope>
</reference>
<sequence length="111" mass="12662">MSSTAWLHDSEILRPRGVSLQFYALLKVLKKRAHRSQVMLPAACCEGTIDYVTPFRPSDHEVALMNYFPFHTTSRFCLLQRSLHARDVDSSGGAKHRCRCKSVMYTTVTVE</sequence>
<keyword evidence="2" id="KW-1185">Reference proteome</keyword>
<accession>A0AAV4XG25</accession>